<dbReference type="EMBL" id="OB661100">
    <property type="protein sequence ID" value="CAD7227315.1"/>
    <property type="molecule type" value="Genomic_DNA"/>
</dbReference>
<accession>A0A7R8ZKJ5</accession>
<name>A0A7R8ZKJ5_9CRUS</name>
<evidence type="ECO:0000313" key="1">
    <source>
        <dbReference type="EMBL" id="CAD7227315.1"/>
    </source>
</evidence>
<gene>
    <name evidence="1" type="ORF">CTOB1V02_LOCUS5223</name>
</gene>
<organism evidence="1">
    <name type="scientific">Cyprideis torosa</name>
    <dbReference type="NCBI Taxonomy" id="163714"/>
    <lineage>
        <taxon>Eukaryota</taxon>
        <taxon>Metazoa</taxon>
        <taxon>Ecdysozoa</taxon>
        <taxon>Arthropoda</taxon>
        <taxon>Crustacea</taxon>
        <taxon>Oligostraca</taxon>
        <taxon>Ostracoda</taxon>
        <taxon>Podocopa</taxon>
        <taxon>Podocopida</taxon>
        <taxon>Cytherocopina</taxon>
        <taxon>Cytheroidea</taxon>
        <taxon>Cytherideidae</taxon>
        <taxon>Cyprideis</taxon>
    </lineage>
</organism>
<protein>
    <submittedName>
        <fullName evidence="1">Uncharacterized protein</fullName>
    </submittedName>
</protein>
<dbReference type="AlphaFoldDB" id="A0A7R8ZKJ5"/>
<reference evidence="1" key="1">
    <citation type="submission" date="2020-11" db="EMBL/GenBank/DDBJ databases">
        <authorList>
            <person name="Tran Van P."/>
        </authorList>
    </citation>
    <scope>NUCLEOTIDE SEQUENCE</scope>
</reference>
<proteinExistence type="predicted"/>
<sequence>MEVIKYLSLTEMLLPIEKLLRCLIDLLFDKDSREQGVPPMTLAHAGVQLMTLAQADVPLMTLAQSGVLLMTIAPADVPVMTLVQAGVPVMTLAQAGDSLTCYYCTVNVPDAPEVPCDDPIEYDCTNSSKSCVSAYDEDDKKFAAGCAEDDNSTCVPFEDGQACFCKTSLCNAAERPSFSVAFILLRLILKIVAII</sequence>